<name>A0ABQ1I3K3_9ALTE</name>
<keyword evidence="8" id="KW-1185">Reference proteome</keyword>
<gene>
    <name evidence="7" type="primary">scrK</name>
    <name evidence="7" type="ORF">GCM10007414_21800</name>
</gene>
<dbReference type="EMBL" id="BMDY01000012">
    <property type="protein sequence ID" value="GGB08046.1"/>
    <property type="molecule type" value="Genomic_DNA"/>
</dbReference>
<evidence type="ECO:0000313" key="8">
    <source>
        <dbReference type="Proteomes" id="UP000651977"/>
    </source>
</evidence>
<organism evidence="7 8">
    <name type="scientific">Agarivorans gilvus</name>
    <dbReference type="NCBI Taxonomy" id="680279"/>
    <lineage>
        <taxon>Bacteria</taxon>
        <taxon>Pseudomonadati</taxon>
        <taxon>Pseudomonadota</taxon>
        <taxon>Gammaproteobacteria</taxon>
        <taxon>Alteromonadales</taxon>
        <taxon>Alteromonadaceae</taxon>
        <taxon>Agarivorans</taxon>
    </lineage>
</organism>
<comment type="caution">
    <text evidence="7">The sequence shown here is derived from an EMBL/GenBank/DDBJ whole genome shotgun (WGS) entry which is preliminary data.</text>
</comment>
<dbReference type="SUPFAM" id="SSF53613">
    <property type="entry name" value="Ribokinase-like"/>
    <property type="match status" value="1"/>
</dbReference>
<dbReference type="CDD" id="cd01167">
    <property type="entry name" value="bac_FRK"/>
    <property type="match status" value="1"/>
</dbReference>
<dbReference type="PANTHER" id="PTHR43085:SF1">
    <property type="entry name" value="PSEUDOURIDINE KINASE-RELATED"/>
    <property type="match status" value="1"/>
</dbReference>
<evidence type="ECO:0000256" key="4">
    <source>
        <dbReference type="ARBA" id="ARBA00022777"/>
    </source>
</evidence>
<evidence type="ECO:0000256" key="2">
    <source>
        <dbReference type="ARBA" id="ARBA00022679"/>
    </source>
</evidence>
<dbReference type="PANTHER" id="PTHR43085">
    <property type="entry name" value="HEXOKINASE FAMILY MEMBER"/>
    <property type="match status" value="1"/>
</dbReference>
<evidence type="ECO:0000256" key="1">
    <source>
        <dbReference type="ARBA" id="ARBA00010688"/>
    </source>
</evidence>
<dbReference type="PROSITE" id="PS00583">
    <property type="entry name" value="PFKB_KINASES_1"/>
    <property type="match status" value="1"/>
</dbReference>
<evidence type="ECO:0000256" key="3">
    <source>
        <dbReference type="ARBA" id="ARBA00022741"/>
    </source>
</evidence>
<keyword evidence="4" id="KW-0418">Kinase</keyword>
<sequence length="328" mass="35330">MSRLLAFGEVLVDWIPLELQRQGRLEIPIYGQFPGGAPANVAVAVAELGQSAYMLGQVGADPAGDFLRDCLLRQQVNCDYLLRSEQHATPMAFVSLDADGERSFTFQRSDSADLKLKASSFPLSLFQSSGIVHVCSNTLTEAEIAMTTMSLLANARQAGMLVSFDVNLRLPLWQDTSALVKRVMALAGLSDMLKLSQQEWDYLSEQLAVNDLDARLFALGVQVILLTNGGAAVQLLLPKQRISLSPPQVEVVDTTGAGDAFSGAWLAYLLEQQIDDLPALKRALAEPPILQQALAYAVNAGALAVTKAGAWSALPNADELNAFIQAKE</sequence>
<dbReference type="Gene3D" id="3.40.1190.20">
    <property type="match status" value="1"/>
</dbReference>
<keyword evidence="5" id="KW-0067">ATP-binding</keyword>
<dbReference type="InterPro" id="IPR002173">
    <property type="entry name" value="Carboh/pur_kinase_PfkB_CS"/>
</dbReference>
<dbReference type="InterPro" id="IPR011611">
    <property type="entry name" value="PfkB_dom"/>
</dbReference>
<dbReference type="InterPro" id="IPR029056">
    <property type="entry name" value="Ribokinase-like"/>
</dbReference>
<keyword evidence="2" id="KW-0808">Transferase</keyword>
<keyword evidence="3" id="KW-0547">Nucleotide-binding</keyword>
<dbReference type="RefSeq" id="WP_055734166.1">
    <property type="nucleotide sequence ID" value="NZ_BMDY01000012.1"/>
</dbReference>
<dbReference type="Pfam" id="PF00294">
    <property type="entry name" value="PfkB"/>
    <property type="match status" value="1"/>
</dbReference>
<evidence type="ECO:0000256" key="5">
    <source>
        <dbReference type="ARBA" id="ARBA00022840"/>
    </source>
</evidence>
<dbReference type="Proteomes" id="UP000651977">
    <property type="component" value="Unassembled WGS sequence"/>
</dbReference>
<evidence type="ECO:0000259" key="6">
    <source>
        <dbReference type="Pfam" id="PF00294"/>
    </source>
</evidence>
<dbReference type="InterPro" id="IPR050306">
    <property type="entry name" value="PfkB_Carbo_kinase"/>
</dbReference>
<evidence type="ECO:0000313" key="7">
    <source>
        <dbReference type="EMBL" id="GGB08046.1"/>
    </source>
</evidence>
<accession>A0ABQ1I3K3</accession>
<proteinExistence type="inferred from homology"/>
<protein>
    <submittedName>
        <fullName evidence="7">Fructokinase</fullName>
    </submittedName>
</protein>
<feature type="domain" description="Carbohydrate kinase PfkB" evidence="6">
    <location>
        <begin position="1"/>
        <end position="315"/>
    </location>
</feature>
<comment type="similarity">
    <text evidence="1">Belongs to the carbohydrate kinase PfkB family.</text>
</comment>
<reference evidence="8" key="1">
    <citation type="journal article" date="2019" name="Int. J. Syst. Evol. Microbiol.">
        <title>The Global Catalogue of Microorganisms (GCM) 10K type strain sequencing project: providing services to taxonomists for standard genome sequencing and annotation.</title>
        <authorList>
            <consortium name="The Broad Institute Genomics Platform"/>
            <consortium name="The Broad Institute Genome Sequencing Center for Infectious Disease"/>
            <person name="Wu L."/>
            <person name="Ma J."/>
        </authorList>
    </citation>
    <scope>NUCLEOTIDE SEQUENCE [LARGE SCALE GENOMIC DNA]</scope>
    <source>
        <strain evidence="8">CGMCC 1.10131</strain>
    </source>
</reference>